<dbReference type="OrthoDB" id="2446236at2759"/>
<gene>
    <name evidence="1" type="ORF">ALEPTO_LOCUS9632</name>
</gene>
<proteinExistence type="predicted"/>
<evidence type="ECO:0000313" key="1">
    <source>
        <dbReference type="EMBL" id="CAG8638640.1"/>
    </source>
</evidence>
<name>A0A9N9DK25_9GLOM</name>
<organism evidence="1 2">
    <name type="scientific">Ambispora leptoticha</name>
    <dbReference type="NCBI Taxonomy" id="144679"/>
    <lineage>
        <taxon>Eukaryota</taxon>
        <taxon>Fungi</taxon>
        <taxon>Fungi incertae sedis</taxon>
        <taxon>Mucoromycota</taxon>
        <taxon>Glomeromycotina</taxon>
        <taxon>Glomeromycetes</taxon>
        <taxon>Archaeosporales</taxon>
        <taxon>Ambisporaceae</taxon>
        <taxon>Ambispora</taxon>
    </lineage>
</organism>
<keyword evidence="2" id="KW-1185">Reference proteome</keyword>
<comment type="caution">
    <text evidence="1">The sequence shown here is derived from an EMBL/GenBank/DDBJ whole genome shotgun (WGS) entry which is preliminary data.</text>
</comment>
<dbReference type="AlphaFoldDB" id="A0A9N9DK25"/>
<reference evidence="1" key="1">
    <citation type="submission" date="2021-06" db="EMBL/GenBank/DDBJ databases">
        <authorList>
            <person name="Kallberg Y."/>
            <person name="Tangrot J."/>
            <person name="Rosling A."/>
        </authorList>
    </citation>
    <scope>NUCLEOTIDE SEQUENCE</scope>
    <source>
        <strain evidence="1">FL130A</strain>
    </source>
</reference>
<evidence type="ECO:0000313" key="2">
    <source>
        <dbReference type="Proteomes" id="UP000789508"/>
    </source>
</evidence>
<protein>
    <submittedName>
        <fullName evidence="1">14270_t:CDS:1</fullName>
    </submittedName>
</protein>
<dbReference type="EMBL" id="CAJVPS010007871">
    <property type="protein sequence ID" value="CAG8638640.1"/>
    <property type="molecule type" value="Genomic_DNA"/>
</dbReference>
<dbReference type="Proteomes" id="UP000789508">
    <property type="component" value="Unassembled WGS sequence"/>
</dbReference>
<sequence>MFDLSSVESNYSTFVNQTRNYLTNCLIGNAHLTGEGSLLEYFDEIIEEVIERGEIAIIEYPNTKEKFLAIPRSKNQNLLREPLNLEFQLLDNSNIILDGKEVEKLVNILIQMEKEIFMNEKGIMVTLPQWPDDEDVSLIMKSFSKKPFFFMCLPKSQQGNPKEGKLGIAPHQIKTEF</sequence>
<accession>A0A9N9DK25</accession>